<feature type="domain" description="Peptidase S53 activation" evidence="2">
    <location>
        <begin position="16"/>
        <end position="153"/>
    </location>
</feature>
<gene>
    <name evidence="3" type="ORF">EAS64_19795</name>
</gene>
<dbReference type="Pfam" id="PF09286">
    <property type="entry name" value="Pro-kuma_activ"/>
    <property type="match status" value="1"/>
</dbReference>
<dbReference type="GO" id="GO:0008236">
    <property type="term" value="F:serine-type peptidase activity"/>
    <property type="evidence" value="ECO:0007669"/>
    <property type="project" value="InterPro"/>
</dbReference>
<dbReference type="Proteomes" id="UP000460272">
    <property type="component" value="Unassembled WGS sequence"/>
</dbReference>
<proteinExistence type="predicted"/>
<evidence type="ECO:0000259" key="2">
    <source>
        <dbReference type="SMART" id="SM00944"/>
    </source>
</evidence>
<dbReference type="AlphaFoldDB" id="A0A6P2C290"/>
<dbReference type="InterPro" id="IPR015366">
    <property type="entry name" value="S53_propep"/>
</dbReference>
<organism evidence="3 4">
    <name type="scientific">Trebonia kvetii</name>
    <dbReference type="NCBI Taxonomy" id="2480626"/>
    <lineage>
        <taxon>Bacteria</taxon>
        <taxon>Bacillati</taxon>
        <taxon>Actinomycetota</taxon>
        <taxon>Actinomycetes</taxon>
        <taxon>Streptosporangiales</taxon>
        <taxon>Treboniaceae</taxon>
        <taxon>Trebonia</taxon>
    </lineage>
</organism>
<evidence type="ECO:0000313" key="4">
    <source>
        <dbReference type="Proteomes" id="UP000460272"/>
    </source>
</evidence>
<dbReference type="SUPFAM" id="SSF54897">
    <property type="entry name" value="Protease propeptides/inhibitors"/>
    <property type="match status" value="1"/>
</dbReference>
<sequence>MPDPLVPLSGSDRSALPGARPAAPLDESQVITVNVMLRRKAALPAAPAAGPETLSPAQLGDRYGADPGDAQLVAEVLGEYGLTVTKSDLPSRRLTVSGTIAAMESAFGTTLSAVTSPDPGGSGQVQHRYRTGSLSVPSRLSEIITGVFGLDDRPAARPQFLRSPASGSPHSTGL</sequence>
<keyword evidence="4" id="KW-1185">Reference proteome</keyword>
<feature type="region of interest" description="Disordered" evidence="1">
    <location>
        <begin position="44"/>
        <end position="66"/>
    </location>
</feature>
<evidence type="ECO:0000256" key="1">
    <source>
        <dbReference type="SAM" id="MobiDB-lite"/>
    </source>
</evidence>
<comment type="caution">
    <text evidence="3">The sequence shown here is derived from an EMBL/GenBank/DDBJ whole genome shotgun (WGS) entry which is preliminary data.</text>
</comment>
<dbReference type="RefSeq" id="WP_145854702.1">
    <property type="nucleotide sequence ID" value="NZ_RPFW01000003.1"/>
</dbReference>
<evidence type="ECO:0000313" key="3">
    <source>
        <dbReference type="EMBL" id="TVZ04595.1"/>
    </source>
</evidence>
<dbReference type="SMART" id="SM00944">
    <property type="entry name" value="Pro-kuma_activ"/>
    <property type="match status" value="1"/>
</dbReference>
<dbReference type="OrthoDB" id="3480681at2"/>
<name>A0A6P2C290_9ACTN</name>
<feature type="region of interest" description="Disordered" evidence="1">
    <location>
        <begin position="1"/>
        <end position="22"/>
    </location>
</feature>
<protein>
    <recommendedName>
        <fullName evidence="2">Peptidase S53 activation domain-containing protein</fullName>
    </recommendedName>
</protein>
<accession>A0A6P2C290</accession>
<reference evidence="3 4" key="1">
    <citation type="submission" date="2018-11" db="EMBL/GenBank/DDBJ databases">
        <title>Trebonia kvetii gen.nov., sp.nov., a novel acidophilic actinobacterium, and proposal of the new actinobacterial family Treboniaceae fam. nov.</title>
        <authorList>
            <person name="Rapoport D."/>
            <person name="Sagova-Mareckova M."/>
            <person name="Sedlacek I."/>
            <person name="Provaznik J."/>
            <person name="Kralova S."/>
            <person name="Pavlinic D."/>
            <person name="Benes V."/>
            <person name="Kopecky J."/>
        </authorList>
    </citation>
    <scope>NUCLEOTIDE SEQUENCE [LARGE SCALE GENOMIC DNA]</scope>
    <source>
        <strain evidence="3 4">15Tr583</strain>
    </source>
</reference>
<dbReference type="EMBL" id="RPFW01000003">
    <property type="protein sequence ID" value="TVZ04595.1"/>
    <property type="molecule type" value="Genomic_DNA"/>
</dbReference>